<reference evidence="3 5" key="1">
    <citation type="submission" date="2012-11" db="EMBL/GenBank/DDBJ databases">
        <title>Whole genome sequence of Acetobacter cibinongensis 4H-1.</title>
        <authorList>
            <person name="Azuma Y."/>
            <person name="Higashiura N."/>
            <person name="Hirakawa H."/>
            <person name="Matsushita K."/>
        </authorList>
    </citation>
    <scope>NUCLEOTIDE SEQUENCE [LARGE SCALE GENOMIC DNA]</scope>
    <source>
        <strain evidence="3 5">4H-1</strain>
    </source>
</reference>
<dbReference type="Proteomes" id="UP000032671">
    <property type="component" value="Unassembled WGS sequence"/>
</dbReference>
<evidence type="ECO:0000313" key="5">
    <source>
        <dbReference type="Proteomes" id="UP000032671"/>
    </source>
</evidence>
<feature type="signal peptide" evidence="2">
    <location>
        <begin position="1"/>
        <end position="29"/>
    </location>
</feature>
<feature type="compositionally biased region" description="Low complexity" evidence="1">
    <location>
        <begin position="193"/>
        <end position="216"/>
    </location>
</feature>
<dbReference type="EMBL" id="BAMV01000010">
    <property type="protein sequence ID" value="GAN60150.1"/>
    <property type="molecule type" value="Genomic_DNA"/>
</dbReference>
<dbReference type="EMBL" id="BJVU01000002">
    <property type="protein sequence ID" value="GEL58354.1"/>
    <property type="molecule type" value="Genomic_DNA"/>
</dbReference>
<reference evidence="4 6" key="2">
    <citation type="submission" date="2019-07" db="EMBL/GenBank/DDBJ databases">
        <title>Whole genome shotgun sequence of Acetobacter cibinongensis NBRC 16605.</title>
        <authorList>
            <person name="Hosoyama A."/>
            <person name="Uohara A."/>
            <person name="Ohji S."/>
            <person name="Ichikawa N."/>
        </authorList>
    </citation>
    <scope>NUCLEOTIDE SEQUENCE [LARGE SCALE GENOMIC DNA]</scope>
    <source>
        <strain evidence="4 6">NBRC 16605</strain>
    </source>
</reference>
<accession>A0A0D6N354</accession>
<keyword evidence="2" id="KW-0732">Signal</keyword>
<organism evidence="3 5">
    <name type="scientific">Acetobacter cibinongensis</name>
    <dbReference type="NCBI Taxonomy" id="146475"/>
    <lineage>
        <taxon>Bacteria</taxon>
        <taxon>Pseudomonadati</taxon>
        <taxon>Pseudomonadota</taxon>
        <taxon>Alphaproteobacteria</taxon>
        <taxon>Acetobacterales</taxon>
        <taxon>Acetobacteraceae</taxon>
        <taxon>Acetobacter</taxon>
    </lineage>
</organism>
<dbReference type="PROSITE" id="PS51257">
    <property type="entry name" value="PROKAR_LIPOPROTEIN"/>
    <property type="match status" value="1"/>
</dbReference>
<accession>A0A6N3SMU1</accession>
<comment type="caution">
    <text evidence="3">The sequence shown here is derived from an EMBL/GenBank/DDBJ whole genome shotgun (WGS) entry which is preliminary data.</text>
</comment>
<evidence type="ECO:0000313" key="4">
    <source>
        <dbReference type="EMBL" id="GEL58354.1"/>
    </source>
</evidence>
<feature type="chain" id="PRO_5030005736" description="Lipoprotein" evidence="2">
    <location>
        <begin position="30"/>
        <end position="266"/>
    </location>
</feature>
<gene>
    <name evidence="3" type="ORF">Abci_010_015</name>
    <name evidence="4" type="ORF">ACI01nite_09560</name>
</gene>
<dbReference type="Proteomes" id="UP000321891">
    <property type="component" value="Unassembled WGS sequence"/>
</dbReference>
<evidence type="ECO:0008006" key="7">
    <source>
        <dbReference type="Google" id="ProtNLM"/>
    </source>
</evidence>
<evidence type="ECO:0000313" key="6">
    <source>
        <dbReference type="Proteomes" id="UP000321891"/>
    </source>
</evidence>
<name>A0A0D6N354_9PROT</name>
<proteinExistence type="predicted"/>
<dbReference type="RefSeq" id="WP_048838229.1">
    <property type="nucleotide sequence ID" value="NZ_BAMV01000010.1"/>
</dbReference>
<sequence>MVFKLFRINTILCTVGCAALALLSGCTNTGSESKAQPVNLEQFTTGADRFAVMSTVGQPEGQVQHENRQCDIYKLYTSGFGVGGKAAVAAAEMLTGVSTFGLSEALWAPVKAGMNPNLHTVLFCYAPNEQLVDIYDKNPTSLSQAEHRIVNAQLYAASTVTPAAAVPNSKVSLIPSQFSATVTKPAGVSEPVSATGAATSKPATTTTTSTPTPTVPSLKTTADELNSLGHQALQAVGKAAIDKMTAVPSVPVVQPEVLDAVNPAAQ</sequence>
<dbReference type="AlphaFoldDB" id="A0A0D6N354"/>
<evidence type="ECO:0000256" key="1">
    <source>
        <dbReference type="SAM" id="MobiDB-lite"/>
    </source>
</evidence>
<evidence type="ECO:0000256" key="2">
    <source>
        <dbReference type="SAM" id="SignalP"/>
    </source>
</evidence>
<keyword evidence="6" id="KW-1185">Reference proteome</keyword>
<feature type="region of interest" description="Disordered" evidence="1">
    <location>
        <begin position="185"/>
        <end position="216"/>
    </location>
</feature>
<evidence type="ECO:0000313" key="3">
    <source>
        <dbReference type="EMBL" id="GAN60150.1"/>
    </source>
</evidence>
<protein>
    <recommendedName>
        <fullName evidence="7">Lipoprotein</fullName>
    </recommendedName>
</protein>